<keyword evidence="2" id="KW-0677">Repeat</keyword>
<dbReference type="AlphaFoldDB" id="A0A1H9AA12"/>
<keyword evidence="4 10" id="KW-0689">Ribosomal protein</keyword>
<dbReference type="FunFam" id="2.40.50.140:FF:000011">
    <property type="entry name" value="30S ribosomal protein S1"/>
    <property type="match status" value="1"/>
</dbReference>
<sequence>MMMDDDKDPAVEGQVDETPATDAAPETPETTTEATEAESTANDVILGVAEEAQSTAKVIRKEATKVEVALTEDVKEEGVEIEEEDQSGATGSAHDDFNWDMTNRSAASRYSADERAAMEKQYEDSMTNIAEAEIMSAKVSHIVDGDVILDLNYKSDGLLPLSEFRDQAELAVGDTVEVYVEQQEDEKGQLVLSRRKAKLLRAWDRIRDSYANGTVINGKVISKTKGGLIADCGGLETFLPGSQIDIKPIVDYDAYVGKTMEFKVVKINETIKNAVVSHKALIESDLAEQREAIIASLERGQVLEGIVKNITDFGAFLDLGGVDGLLYITDISWGRINHPSDVLELNQKVNVAVLDFDENKKRISLGLKQLMAHPWEVLDETITEGSEIEGKVVNIEDYGAFLEIQPGVEGLVHVSEVSWSNQPINAREYFTVGETKKAKVVTIDREDRKMSLSIKQLQNDPWDVIGEKYGVDSVHTGKVKNLTPYGVFVELGEGIGGMIHISDLSWTKRFGHPSEFTKVGDEIQVMVLEVDEENRKMSLGHKQLEENPWDTFESVFPEGSYHEATVLRKDDRGAIVQMPYGLEAYAPIKLMRKEDGTIADVDETLTVKVIEFDRDSKRLTVSHSRYVNDIRKEAKDQVYKERKEEQDNTRKVLKKTSASIERSTLGDLSAFEQLREQLSNTEGEEE</sequence>
<dbReference type="FunFam" id="2.40.50.140:FF:000110">
    <property type="entry name" value="30S ribosomal protein S1"/>
    <property type="match status" value="1"/>
</dbReference>
<accession>A0A1H9AA12</accession>
<dbReference type="NCBIfam" id="NF004953">
    <property type="entry name" value="PRK06299.1-3"/>
    <property type="match status" value="1"/>
</dbReference>
<evidence type="ECO:0000256" key="1">
    <source>
        <dbReference type="ARBA" id="ARBA00006767"/>
    </source>
</evidence>
<evidence type="ECO:0000256" key="6">
    <source>
        <dbReference type="ARBA" id="ARBA00035293"/>
    </source>
</evidence>
<organism evidence="10 11">
    <name type="scientific">Neolewinella agarilytica</name>
    <dbReference type="NCBI Taxonomy" id="478744"/>
    <lineage>
        <taxon>Bacteria</taxon>
        <taxon>Pseudomonadati</taxon>
        <taxon>Bacteroidota</taxon>
        <taxon>Saprospiria</taxon>
        <taxon>Saprospirales</taxon>
        <taxon>Lewinellaceae</taxon>
        <taxon>Neolewinella</taxon>
    </lineage>
</organism>
<feature type="domain" description="S1 motif" evidence="9">
    <location>
        <begin position="213"/>
        <end position="279"/>
    </location>
</feature>
<dbReference type="PANTHER" id="PTHR10724:SF7">
    <property type="entry name" value="SMALL RIBOSOMAL SUBUNIT PROTEIN BS1C"/>
    <property type="match status" value="1"/>
</dbReference>
<dbReference type="GO" id="GO:0003735">
    <property type="term" value="F:structural constituent of ribosome"/>
    <property type="evidence" value="ECO:0007669"/>
    <property type="project" value="TreeGrafter"/>
</dbReference>
<gene>
    <name evidence="10" type="ORF">SAMN05444359_10212</name>
</gene>
<evidence type="ECO:0000256" key="2">
    <source>
        <dbReference type="ARBA" id="ARBA00022737"/>
    </source>
</evidence>
<feature type="domain" description="S1 motif" evidence="9">
    <location>
        <begin position="559"/>
        <end position="624"/>
    </location>
</feature>
<feature type="domain" description="S1 motif" evidence="9">
    <location>
        <begin position="300"/>
        <end position="368"/>
    </location>
</feature>
<evidence type="ECO:0000256" key="3">
    <source>
        <dbReference type="ARBA" id="ARBA00022884"/>
    </source>
</evidence>
<evidence type="ECO:0000259" key="9">
    <source>
        <dbReference type="PROSITE" id="PS50126"/>
    </source>
</evidence>
<feature type="region of interest" description="Disordered" evidence="8">
    <location>
        <begin position="76"/>
        <end position="99"/>
    </location>
</feature>
<keyword evidence="5" id="KW-0687">Ribonucleoprotein</keyword>
<evidence type="ECO:0000256" key="4">
    <source>
        <dbReference type="ARBA" id="ARBA00022980"/>
    </source>
</evidence>
<feature type="region of interest" description="Disordered" evidence="8">
    <location>
        <begin position="1"/>
        <end position="42"/>
    </location>
</feature>
<dbReference type="InterPro" id="IPR035104">
    <property type="entry name" value="Ribosomal_protein_S1-like"/>
</dbReference>
<feature type="compositionally biased region" description="Low complexity" evidence="8">
    <location>
        <begin position="17"/>
        <end position="41"/>
    </location>
</feature>
<dbReference type="PROSITE" id="PS50126">
    <property type="entry name" value="S1"/>
    <property type="match status" value="6"/>
</dbReference>
<dbReference type="InParanoid" id="A0A1H9AA12"/>
<keyword evidence="3" id="KW-0694">RNA-binding</keyword>
<evidence type="ECO:0000313" key="11">
    <source>
        <dbReference type="Proteomes" id="UP000199021"/>
    </source>
</evidence>
<dbReference type="STRING" id="478744.SAMN05444359_10212"/>
<dbReference type="GO" id="GO:0003729">
    <property type="term" value="F:mRNA binding"/>
    <property type="evidence" value="ECO:0007669"/>
    <property type="project" value="TreeGrafter"/>
</dbReference>
<dbReference type="CDD" id="cd05688">
    <property type="entry name" value="S1_RPS1_repeat_ec3"/>
    <property type="match status" value="2"/>
</dbReference>
<dbReference type="OrthoDB" id="9804077at2"/>
<keyword evidence="11" id="KW-1185">Reference proteome</keyword>
<dbReference type="CDD" id="cd05687">
    <property type="entry name" value="S1_RPS1_repeat_ec1_hs1"/>
    <property type="match status" value="1"/>
</dbReference>
<evidence type="ECO:0000313" key="10">
    <source>
        <dbReference type="EMBL" id="SEP73273.1"/>
    </source>
</evidence>
<evidence type="ECO:0000256" key="8">
    <source>
        <dbReference type="SAM" id="MobiDB-lite"/>
    </source>
</evidence>
<feature type="domain" description="S1 motif" evidence="9">
    <location>
        <begin position="472"/>
        <end position="542"/>
    </location>
</feature>
<dbReference type="EMBL" id="FOFB01000002">
    <property type="protein sequence ID" value="SEP73273.1"/>
    <property type="molecule type" value="Genomic_DNA"/>
</dbReference>
<feature type="domain" description="S1 motif" evidence="9">
    <location>
        <begin position="385"/>
        <end position="455"/>
    </location>
</feature>
<comment type="similarity">
    <text evidence="1">Belongs to the bacterial ribosomal protein bS1 family.</text>
</comment>
<evidence type="ECO:0000256" key="7">
    <source>
        <dbReference type="ARBA" id="ARBA00035517"/>
    </source>
</evidence>
<dbReference type="Gene3D" id="2.40.50.140">
    <property type="entry name" value="Nucleic acid-binding proteins"/>
    <property type="match status" value="6"/>
</dbReference>
<dbReference type="InterPro" id="IPR003029">
    <property type="entry name" value="S1_domain"/>
</dbReference>
<dbReference type="SMART" id="SM00316">
    <property type="entry name" value="S1"/>
    <property type="match status" value="6"/>
</dbReference>
<dbReference type="RefSeq" id="WP_090165426.1">
    <property type="nucleotide sequence ID" value="NZ_FOFB01000002.1"/>
</dbReference>
<dbReference type="CDD" id="cd04465">
    <property type="entry name" value="S1_RPS1_repeat_ec2_hs2"/>
    <property type="match status" value="1"/>
</dbReference>
<dbReference type="InterPro" id="IPR050437">
    <property type="entry name" value="Ribos_protein_bS1-like"/>
</dbReference>
<dbReference type="Proteomes" id="UP000199021">
    <property type="component" value="Unassembled WGS sequence"/>
</dbReference>
<feature type="domain" description="S1 motif" evidence="9">
    <location>
        <begin position="132"/>
        <end position="195"/>
    </location>
</feature>
<dbReference type="GO" id="GO:0022627">
    <property type="term" value="C:cytosolic small ribosomal subunit"/>
    <property type="evidence" value="ECO:0007669"/>
    <property type="project" value="TreeGrafter"/>
</dbReference>
<evidence type="ECO:0000256" key="5">
    <source>
        <dbReference type="ARBA" id="ARBA00023274"/>
    </source>
</evidence>
<proteinExistence type="inferred from homology"/>
<name>A0A1H9AA12_9BACT</name>
<dbReference type="PANTHER" id="PTHR10724">
    <property type="entry name" value="30S RIBOSOMAL PROTEIN S1"/>
    <property type="match status" value="1"/>
</dbReference>
<reference evidence="11" key="1">
    <citation type="submission" date="2016-10" db="EMBL/GenBank/DDBJ databases">
        <authorList>
            <person name="Varghese N."/>
            <person name="Submissions S."/>
        </authorList>
    </citation>
    <scope>NUCLEOTIDE SEQUENCE [LARGE SCALE GENOMIC DNA]</scope>
    <source>
        <strain evidence="11">DSM 24740</strain>
    </source>
</reference>
<dbReference type="GO" id="GO:0006412">
    <property type="term" value="P:translation"/>
    <property type="evidence" value="ECO:0007669"/>
    <property type="project" value="TreeGrafter"/>
</dbReference>
<dbReference type="InterPro" id="IPR012340">
    <property type="entry name" value="NA-bd_OB-fold"/>
</dbReference>
<dbReference type="Pfam" id="PF00575">
    <property type="entry name" value="S1"/>
    <property type="match status" value="6"/>
</dbReference>
<protein>
    <recommendedName>
        <fullName evidence="6">Small ribosomal subunit protein bS1</fullName>
    </recommendedName>
    <alternativeName>
        <fullName evidence="7">30S ribosomal protein S1</fullName>
    </alternativeName>
</protein>
<dbReference type="PRINTS" id="PR00681">
    <property type="entry name" value="RIBOSOMALS1"/>
</dbReference>
<dbReference type="SUPFAM" id="SSF50249">
    <property type="entry name" value="Nucleic acid-binding proteins"/>
    <property type="match status" value="6"/>
</dbReference>